<keyword evidence="2" id="KW-0597">Phosphoprotein</keyword>
<feature type="transmembrane region" description="Helical" evidence="9">
    <location>
        <begin position="45"/>
        <end position="60"/>
    </location>
</feature>
<dbReference type="InterPro" id="IPR004338">
    <property type="entry name" value="NqrB/RnfD"/>
</dbReference>
<keyword evidence="6" id="KW-1278">Translocase</keyword>
<dbReference type="AlphaFoldDB" id="A0A9W6LM60"/>
<proteinExistence type="predicted"/>
<organism evidence="10 11">
    <name type="scientific">Propionigenium maris DSM 9537</name>
    <dbReference type="NCBI Taxonomy" id="1123000"/>
    <lineage>
        <taxon>Bacteria</taxon>
        <taxon>Fusobacteriati</taxon>
        <taxon>Fusobacteriota</taxon>
        <taxon>Fusobacteriia</taxon>
        <taxon>Fusobacteriales</taxon>
        <taxon>Fusobacteriaceae</taxon>
        <taxon>Propionigenium</taxon>
    </lineage>
</organism>
<dbReference type="PANTHER" id="PTHR30578">
    <property type="entry name" value="ELECTRON TRANSPORT COMPLEX PROTEIN RNFD"/>
    <property type="match status" value="1"/>
</dbReference>
<accession>A0A9W6LM60</accession>
<evidence type="ECO:0000313" key="11">
    <source>
        <dbReference type="Proteomes" id="UP001144471"/>
    </source>
</evidence>
<name>A0A9W6LM60_9FUSO</name>
<keyword evidence="4" id="KW-0288">FMN</keyword>
<feature type="transmembrane region" description="Helical" evidence="9">
    <location>
        <begin position="12"/>
        <end position="38"/>
    </location>
</feature>
<dbReference type="GO" id="GO:0005886">
    <property type="term" value="C:plasma membrane"/>
    <property type="evidence" value="ECO:0007669"/>
    <property type="project" value="TreeGrafter"/>
</dbReference>
<keyword evidence="5 9" id="KW-0812">Transmembrane</keyword>
<comment type="caution">
    <text evidence="10">The sequence shown here is derived from an EMBL/GenBank/DDBJ whole genome shotgun (WGS) entry which is preliminary data.</text>
</comment>
<dbReference type="EMBL" id="BSDY01000002">
    <property type="protein sequence ID" value="GLI55113.1"/>
    <property type="molecule type" value="Genomic_DNA"/>
</dbReference>
<dbReference type="GO" id="GO:0055085">
    <property type="term" value="P:transmembrane transport"/>
    <property type="evidence" value="ECO:0007669"/>
    <property type="project" value="InterPro"/>
</dbReference>
<evidence type="ECO:0000256" key="8">
    <source>
        <dbReference type="ARBA" id="ARBA00023136"/>
    </source>
</evidence>
<keyword evidence="3" id="KW-0285">Flavoprotein</keyword>
<feature type="transmembrane region" description="Helical" evidence="9">
    <location>
        <begin position="233"/>
        <end position="253"/>
    </location>
</feature>
<protein>
    <recommendedName>
        <fullName evidence="12">Na+-transporting NADH:ubiquinone oxidoreductase subunit B</fullName>
    </recommendedName>
</protein>
<feature type="transmembrane region" description="Helical" evidence="9">
    <location>
        <begin position="204"/>
        <end position="221"/>
    </location>
</feature>
<evidence type="ECO:0000256" key="2">
    <source>
        <dbReference type="ARBA" id="ARBA00022553"/>
    </source>
</evidence>
<evidence type="ECO:0000256" key="9">
    <source>
        <dbReference type="SAM" id="Phobius"/>
    </source>
</evidence>
<keyword evidence="11" id="KW-1185">Reference proteome</keyword>
<evidence type="ECO:0000256" key="3">
    <source>
        <dbReference type="ARBA" id="ARBA00022630"/>
    </source>
</evidence>
<evidence type="ECO:0000256" key="6">
    <source>
        <dbReference type="ARBA" id="ARBA00022967"/>
    </source>
</evidence>
<feature type="transmembrane region" description="Helical" evidence="9">
    <location>
        <begin position="181"/>
        <end position="198"/>
    </location>
</feature>
<evidence type="ECO:0000256" key="4">
    <source>
        <dbReference type="ARBA" id="ARBA00022643"/>
    </source>
</evidence>
<evidence type="ECO:0000256" key="1">
    <source>
        <dbReference type="ARBA" id="ARBA00022448"/>
    </source>
</evidence>
<gene>
    <name evidence="10" type="ORF">PM10SUCC1_06280</name>
</gene>
<evidence type="ECO:0000256" key="5">
    <source>
        <dbReference type="ARBA" id="ARBA00022692"/>
    </source>
</evidence>
<keyword evidence="8 9" id="KW-0472">Membrane</keyword>
<evidence type="ECO:0000313" key="10">
    <source>
        <dbReference type="EMBL" id="GLI55113.1"/>
    </source>
</evidence>
<dbReference type="Proteomes" id="UP001144471">
    <property type="component" value="Unassembled WGS sequence"/>
</dbReference>
<evidence type="ECO:0000256" key="7">
    <source>
        <dbReference type="ARBA" id="ARBA00022989"/>
    </source>
</evidence>
<dbReference type="PANTHER" id="PTHR30578:SF1">
    <property type="entry name" value="NA(+)-TRANSLOCATING NADH-QUINONE REDUCTASE SUBUNIT B"/>
    <property type="match status" value="1"/>
</dbReference>
<sequence length="285" mass="30426">MYSLLPIFLFSIYLYGMRAIGIILTTFVIGIGCEYIFVQKQNKKITEAVLVTCALYALSLPPNTPLWITAIGIAFGVSMGKMAYGGFGRNIFNPAITGRLFVYITFPNIVNKWSPPGNFGMVEGVAGATPLEALRSGGGIDLMGHLIGIRVGSLGESSILLILLAGAYLLYTKTASWKSSLSTIAGYTVAQGVLFALGLSYNPILGLASGSLLFIAVFMVTDPVSSPKKSNSLFVYGILIGVATCIIRAYSLFPEGTSFALLIANTFAPLMDETIGKWQWKGAKA</sequence>
<keyword evidence="1" id="KW-0813">Transport</keyword>
<reference evidence="10" key="1">
    <citation type="submission" date="2022-12" db="EMBL/GenBank/DDBJ databases">
        <title>Reference genome sequencing for broad-spectrum identification of bacterial and archaeal isolates by mass spectrometry.</title>
        <authorList>
            <person name="Sekiguchi Y."/>
            <person name="Tourlousse D.M."/>
        </authorList>
    </citation>
    <scope>NUCLEOTIDE SEQUENCE</scope>
    <source>
        <strain evidence="10">10succ1</strain>
    </source>
</reference>
<dbReference type="Pfam" id="PF03116">
    <property type="entry name" value="NQR2_RnfD_RnfE"/>
    <property type="match status" value="1"/>
</dbReference>
<keyword evidence="7 9" id="KW-1133">Transmembrane helix</keyword>
<feature type="transmembrane region" description="Helical" evidence="9">
    <location>
        <begin position="147"/>
        <end position="169"/>
    </location>
</feature>
<evidence type="ECO:0008006" key="12">
    <source>
        <dbReference type="Google" id="ProtNLM"/>
    </source>
</evidence>